<name>A0ABQ8NHJ3_PYRGI</name>
<evidence type="ECO:0008006" key="4">
    <source>
        <dbReference type="Google" id="ProtNLM"/>
    </source>
</evidence>
<dbReference type="Proteomes" id="UP001059893">
    <property type="component" value="Unassembled WGS sequence"/>
</dbReference>
<protein>
    <recommendedName>
        <fullName evidence="4">Peptidase M12A domain-containing protein</fullName>
    </recommendedName>
</protein>
<dbReference type="EMBL" id="JABSND010000116">
    <property type="protein sequence ID" value="KAI6297231.1"/>
    <property type="molecule type" value="Genomic_DNA"/>
</dbReference>
<accession>A0ABQ8NHJ3</accession>
<comment type="caution">
    <text evidence="2">The sequence shown here is derived from an EMBL/GenBank/DDBJ whole genome shotgun (WGS) entry which is preliminary data.</text>
</comment>
<keyword evidence="3" id="KW-1185">Reference proteome</keyword>
<reference evidence="2" key="1">
    <citation type="submission" date="2021-01" db="EMBL/GenBank/DDBJ databases">
        <title>Deciphering the adaptive evolutionary patterns associated with biogeogrpahic diversity in the finger millet blast pathogen Magnaporthe oryzae in Eastern Africa.</title>
        <authorList>
            <person name="Onyema G."/>
            <person name="Shittu T.A."/>
            <person name="Dodsworth S."/>
            <person name="Devilliers S."/>
            <person name="Muthumeenakshi S."/>
            <person name="Sreenivasaprasad S."/>
        </authorList>
    </citation>
    <scope>NUCLEOTIDE SEQUENCE</scope>
    <source>
        <strain evidence="2">D15/s37</strain>
    </source>
</reference>
<dbReference type="SUPFAM" id="SSF55486">
    <property type="entry name" value="Metalloproteases ('zincins'), catalytic domain"/>
    <property type="match status" value="1"/>
</dbReference>
<sequence>MGHAWGLYHKHKNPAWRSGYYTEESVADDRPEGKAAPTGRFGDAQWDTTRREPDWASVMIYPSFSGNADGGAEKDMAALLTKPNGDLMKPVTKLRHLDVEGLERMYKRVTVAAR</sequence>
<organism evidence="2 3">
    <name type="scientific">Pyricularia grisea</name>
    <name type="common">Crabgrass-specific blast fungus</name>
    <name type="synonym">Magnaporthe grisea</name>
    <dbReference type="NCBI Taxonomy" id="148305"/>
    <lineage>
        <taxon>Eukaryota</taxon>
        <taxon>Fungi</taxon>
        <taxon>Dikarya</taxon>
        <taxon>Ascomycota</taxon>
        <taxon>Pezizomycotina</taxon>
        <taxon>Sordariomycetes</taxon>
        <taxon>Sordariomycetidae</taxon>
        <taxon>Magnaporthales</taxon>
        <taxon>Pyriculariaceae</taxon>
        <taxon>Pyricularia</taxon>
    </lineage>
</organism>
<proteinExistence type="predicted"/>
<feature type="region of interest" description="Disordered" evidence="1">
    <location>
        <begin position="23"/>
        <end position="49"/>
    </location>
</feature>
<evidence type="ECO:0000313" key="3">
    <source>
        <dbReference type="Proteomes" id="UP001059893"/>
    </source>
</evidence>
<gene>
    <name evidence="2" type="ORF">MCOR33_006368</name>
</gene>
<dbReference type="Gene3D" id="3.40.390.10">
    <property type="entry name" value="Collagenase (Catalytic Domain)"/>
    <property type="match status" value="1"/>
</dbReference>
<evidence type="ECO:0000313" key="2">
    <source>
        <dbReference type="EMBL" id="KAI6297231.1"/>
    </source>
</evidence>
<evidence type="ECO:0000256" key="1">
    <source>
        <dbReference type="SAM" id="MobiDB-lite"/>
    </source>
</evidence>
<dbReference type="InterPro" id="IPR024079">
    <property type="entry name" value="MetalloPept_cat_dom_sf"/>
</dbReference>